<evidence type="ECO:0000259" key="1">
    <source>
        <dbReference type="PROSITE" id="PS50181"/>
    </source>
</evidence>
<dbReference type="InterPro" id="IPR053222">
    <property type="entry name" value="Zygotic_Embryogenesis-Asso"/>
</dbReference>
<dbReference type="InterPro" id="IPR001810">
    <property type="entry name" value="F-box_dom"/>
</dbReference>
<accession>A0A2G5TSQ4</accession>
<proteinExistence type="predicted"/>
<dbReference type="PROSITE" id="PS50181">
    <property type="entry name" value="FBOX"/>
    <property type="match status" value="2"/>
</dbReference>
<gene>
    <name evidence="2" type="primary">Cnig_chr_V.g21581</name>
    <name evidence="2" type="ORF">B9Z55_021581</name>
</gene>
<feature type="domain" description="F-box" evidence="1">
    <location>
        <begin position="2"/>
        <end position="50"/>
    </location>
</feature>
<keyword evidence="3" id="KW-1185">Reference proteome</keyword>
<comment type="caution">
    <text evidence="2">The sequence shown here is derived from an EMBL/GenBank/DDBJ whole genome shotgun (WGS) entry which is preliminary data.</text>
</comment>
<dbReference type="Pfam" id="PF07735">
    <property type="entry name" value="FBA_2"/>
    <property type="match status" value="2"/>
</dbReference>
<protein>
    <recommendedName>
        <fullName evidence="1">F-box domain-containing protein</fullName>
    </recommendedName>
</protein>
<name>A0A2G5TSQ4_9PELO</name>
<dbReference type="EMBL" id="PDUG01000005">
    <property type="protein sequence ID" value="PIC30284.1"/>
    <property type="molecule type" value="Genomic_DNA"/>
</dbReference>
<reference evidence="3" key="1">
    <citation type="submission" date="2017-10" db="EMBL/GenBank/DDBJ databases">
        <title>Rapid genome shrinkage in a self-fertile nematode reveals novel sperm competition proteins.</title>
        <authorList>
            <person name="Yin D."/>
            <person name="Schwarz E.M."/>
            <person name="Thomas C.G."/>
            <person name="Felde R.L."/>
            <person name="Korf I.F."/>
            <person name="Cutter A.D."/>
            <person name="Schartner C.M."/>
            <person name="Ralston E.J."/>
            <person name="Meyer B.J."/>
            <person name="Haag E.S."/>
        </authorList>
    </citation>
    <scope>NUCLEOTIDE SEQUENCE [LARGE SCALE GENOMIC DNA]</scope>
    <source>
        <strain evidence="3">JU1422</strain>
    </source>
</reference>
<sequence length="619" mass="72153">MTVSLLSLPSKDLQYSLSCMEIDELIALSLCSKRTKNLVKSSNRKIYQSFVNIDEECIGFDIMTGPFQKIVSLDIFDSYIELGGTDMKTFWIKEVFTQSDWIAHIMSIFNESIINFLTVEDVSMNYLDTVKQFIPKCQKLSIREECSRKFTKIAFLKLCYIAEEVKIDRNIFDDDDNDISKYLTLNLKSVSFVDWENPFKLELADLLALNITDLTIGPTNITEKDLNRFLKLWMKGICRFYRPERIYLSFRNDIIREEVIRRIKFEIVDDECLLTRADGKKLLIDIGLTHVALLPAQIMPIRLLSLPSDDLQYVIDSMDVSDLIALSLCSKRTKDLVENASIAINEIGAEVDENRINLNILTYKFHGHRSTKKTIKFVLREDCSIDYERDDGFQKWENTEFTLSHLIYHFLSLSNLPVIGISELPKLKIKSVNPITYLDTVKQEIPKCQILKISENCSDDVAKMAFFKLAPMAVEVVKVKRNIFDKENDISKLLSLNLRSVIFNDFENPIKVTLDDHLVVNIHDLAIQTADITERDLNRFLKLWVKGNHRFYRPKFIRLTLDEEFIIRREKVFKGIKYEEVNEDYDDGYQFRVDRGDGKELMIYIDDNHIVFKFKFGMP</sequence>
<dbReference type="Proteomes" id="UP000230233">
    <property type="component" value="Chromosome V"/>
</dbReference>
<evidence type="ECO:0000313" key="2">
    <source>
        <dbReference type="EMBL" id="PIC30284.1"/>
    </source>
</evidence>
<evidence type="ECO:0000313" key="3">
    <source>
        <dbReference type="Proteomes" id="UP000230233"/>
    </source>
</evidence>
<dbReference type="PANTHER" id="PTHR22899">
    <property type="entry name" value="CYCLIN-RELATED F-BOX FAMILY"/>
    <property type="match status" value="1"/>
</dbReference>
<feature type="domain" description="F-box" evidence="1">
    <location>
        <begin position="300"/>
        <end position="347"/>
    </location>
</feature>
<dbReference type="InterPro" id="IPR012885">
    <property type="entry name" value="F-box_Sdz-33"/>
</dbReference>
<dbReference type="AlphaFoldDB" id="A0A2G5TSQ4"/>
<dbReference type="PANTHER" id="PTHR22899:SF0">
    <property type="entry name" value="F-BOX ASSOCIATED DOMAIN-CONTAINING PROTEIN-RELATED"/>
    <property type="match status" value="1"/>
</dbReference>
<dbReference type="Pfam" id="PF00646">
    <property type="entry name" value="F-box"/>
    <property type="match status" value="2"/>
</dbReference>
<organism evidence="2 3">
    <name type="scientific">Caenorhabditis nigoni</name>
    <dbReference type="NCBI Taxonomy" id="1611254"/>
    <lineage>
        <taxon>Eukaryota</taxon>
        <taxon>Metazoa</taxon>
        <taxon>Ecdysozoa</taxon>
        <taxon>Nematoda</taxon>
        <taxon>Chromadorea</taxon>
        <taxon>Rhabditida</taxon>
        <taxon>Rhabditina</taxon>
        <taxon>Rhabditomorpha</taxon>
        <taxon>Rhabditoidea</taxon>
        <taxon>Rhabditidae</taxon>
        <taxon>Peloderinae</taxon>
        <taxon>Caenorhabditis</taxon>
    </lineage>
</organism>